<feature type="chain" id="PRO_5046356952" evidence="1">
    <location>
        <begin position="30"/>
        <end position="160"/>
    </location>
</feature>
<dbReference type="EMBL" id="JAOALG010000001">
    <property type="protein sequence ID" value="MEQ5840675.1"/>
    <property type="molecule type" value="Genomic_DNA"/>
</dbReference>
<name>A0ABV1LPK5_9BURK</name>
<comment type="caution">
    <text evidence="2">The sequence shown here is derived from an EMBL/GenBank/DDBJ whole genome shotgun (WGS) entry which is preliminary data.</text>
</comment>
<proteinExistence type="predicted"/>
<dbReference type="Proteomes" id="UP001469089">
    <property type="component" value="Unassembled WGS sequence"/>
</dbReference>
<evidence type="ECO:0000313" key="3">
    <source>
        <dbReference type="Proteomes" id="UP001469089"/>
    </source>
</evidence>
<protein>
    <submittedName>
        <fullName evidence="2">Cytochrome c</fullName>
    </submittedName>
</protein>
<organism evidence="2 3">
    <name type="scientific">Paraburkholderia acidicola</name>
    <dbReference type="NCBI Taxonomy" id="1912599"/>
    <lineage>
        <taxon>Bacteria</taxon>
        <taxon>Pseudomonadati</taxon>
        <taxon>Pseudomonadota</taxon>
        <taxon>Betaproteobacteria</taxon>
        <taxon>Burkholderiales</taxon>
        <taxon>Burkholderiaceae</taxon>
        <taxon>Paraburkholderia</taxon>
    </lineage>
</organism>
<keyword evidence="1" id="KW-0732">Signal</keyword>
<dbReference type="SUPFAM" id="SSF46626">
    <property type="entry name" value="Cytochrome c"/>
    <property type="match status" value="1"/>
</dbReference>
<evidence type="ECO:0000313" key="2">
    <source>
        <dbReference type="EMBL" id="MEQ5840675.1"/>
    </source>
</evidence>
<accession>A0ABV1LPK5</accession>
<evidence type="ECO:0000256" key="1">
    <source>
        <dbReference type="SAM" id="SignalP"/>
    </source>
</evidence>
<keyword evidence="3" id="KW-1185">Reference proteome</keyword>
<gene>
    <name evidence="2" type="ORF">N0A02_14710</name>
</gene>
<reference evidence="2 3" key="1">
    <citation type="journal article" date="2024" name="Chem. Sci.">
        <title>Discovery of a lagriamide polyketide by integrated genome mining, isotopic labeling, and untargeted metabolomics.</title>
        <authorList>
            <person name="Fergusson C.H."/>
            <person name="Saulog J."/>
            <person name="Paulo B.S."/>
            <person name="Wilson D.M."/>
            <person name="Liu D.Y."/>
            <person name="Morehouse N.J."/>
            <person name="Waterworth S."/>
            <person name="Barkei J."/>
            <person name="Gray C.A."/>
            <person name="Kwan J.C."/>
            <person name="Eustaquio A.S."/>
            <person name="Linington R.G."/>
        </authorList>
    </citation>
    <scope>NUCLEOTIDE SEQUENCE [LARGE SCALE GENOMIC DNA]</scope>
    <source>
        <strain evidence="2 3">RL17-338-BIF-B</strain>
    </source>
</reference>
<feature type="signal peptide" evidence="1">
    <location>
        <begin position="1"/>
        <end position="29"/>
    </location>
</feature>
<dbReference type="InterPro" id="IPR036909">
    <property type="entry name" value="Cyt_c-like_dom_sf"/>
</dbReference>
<dbReference type="Gene3D" id="1.10.760.10">
    <property type="entry name" value="Cytochrome c-like domain"/>
    <property type="match status" value="1"/>
</dbReference>
<sequence>MVSRVIRTIRRCGLPFLLPLACGAASTHAQTQTIDNARALQNYMLNCMGCHSPTGAGVAGKIPPLRHSLGYFMHLPQGREFAVRVPGASNSALNDSELAEVVNWLLMSYNREELPADFHPYTAEEVARLRRPALAEVAQRRAYLVELLHQQGIAAMKPSY</sequence>